<evidence type="ECO:0000313" key="1">
    <source>
        <dbReference type="EMBL" id="GJE94414.1"/>
    </source>
</evidence>
<gene>
    <name evidence="1" type="ORF">PsYK624_105830</name>
</gene>
<reference evidence="1 2" key="1">
    <citation type="submission" date="2021-08" db="EMBL/GenBank/DDBJ databases">
        <title>Draft Genome Sequence of Phanerochaete sordida strain YK-624.</title>
        <authorList>
            <person name="Mori T."/>
            <person name="Dohra H."/>
            <person name="Suzuki T."/>
            <person name="Kawagishi H."/>
            <person name="Hirai H."/>
        </authorList>
    </citation>
    <scope>NUCLEOTIDE SEQUENCE [LARGE SCALE GENOMIC DNA]</scope>
    <source>
        <strain evidence="1 2">YK-624</strain>
    </source>
</reference>
<evidence type="ECO:0000313" key="2">
    <source>
        <dbReference type="Proteomes" id="UP000703269"/>
    </source>
</evidence>
<dbReference type="AlphaFoldDB" id="A0A9P3GIX4"/>
<dbReference type="EMBL" id="BPQB01000040">
    <property type="protein sequence ID" value="GJE94414.1"/>
    <property type="molecule type" value="Genomic_DNA"/>
</dbReference>
<protein>
    <submittedName>
        <fullName evidence="1">Uncharacterized protein</fullName>
    </submittedName>
</protein>
<sequence>MLIQHCSGVVEREQNGRLDEGSFEHEAPWSAICVARCNGIQQNKSTRAAVVDVQGTWRVWPIVNTSVAAKLRVEHEG</sequence>
<name>A0A9P3GIX4_9APHY</name>
<keyword evidence="2" id="KW-1185">Reference proteome</keyword>
<organism evidence="1 2">
    <name type="scientific">Phanerochaete sordida</name>
    <dbReference type="NCBI Taxonomy" id="48140"/>
    <lineage>
        <taxon>Eukaryota</taxon>
        <taxon>Fungi</taxon>
        <taxon>Dikarya</taxon>
        <taxon>Basidiomycota</taxon>
        <taxon>Agaricomycotina</taxon>
        <taxon>Agaricomycetes</taxon>
        <taxon>Polyporales</taxon>
        <taxon>Phanerochaetaceae</taxon>
        <taxon>Phanerochaete</taxon>
    </lineage>
</organism>
<dbReference type="Proteomes" id="UP000703269">
    <property type="component" value="Unassembled WGS sequence"/>
</dbReference>
<comment type="caution">
    <text evidence="1">The sequence shown here is derived from an EMBL/GenBank/DDBJ whole genome shotgun (WGS) entry which is preliminary data.</text>
</comment>
<accession>A0A9P3GIX4</accession>
<proteinExistence type="predicted"/>